<reference evidence="1 2" key="1">
    <citation type="submission" date="2015-11" db="EMBL/GenBank/DDBJ databases">
        <title>Genomic analysis of 38 Legionella species identifies large and diverse effector repertoires.</title>
        <authorList>
            <person name="Burstein D."/>
            <person name="Amaro F."/>
            <person name="Zusman T."/>
            <person name="Lifshitz Z."/>
            <person name="Cohen O."/>
            <person name="Gilbert J.A."/>
            <person name="Pupko T."/>
            <person name="Shuman H.A."/>
            <person name="Segal G."/>
        </authorList>
    </citation>
    <scope>NUCLEOTIDE SEQUENCE [LARGE SCALE GENOMIC DNA]</scope>
    <source>
        <strain evidence="1 2">IMVS3376</strain>
    </source>
</reference>
<name>A0A0W0ZG25_9GAMM</name>
<dbReference type="Proteomes" id="UP000054926">
    <property type="component" value="Unassembled WGS sequence"/>
</dbReference>
<evidence type="ECO:0000313" key="2">
    <source>
        <dbReference type="Proteomes" id="UP000054926"/>
    </source>
</evidence>
<gene>
    <name evidence="1" type="ORF">Lste_1133</name>
</gene>
<accession>A0A0W0ZG25</accession>
<proteinExistence type="predicted"/>
<protein>
    <submittedName>
        <fullName evidence="1">Uncharacterized protein</fullName>
    </submittedName>
</protein>
<dbReference type="PATRIC" id="fig|947033.5.peg.1206"/>
<comment type="caution">
    <text evidence="1">The sequence shown here is derived from an EMBL/GenBank/DDBJ whole genome shotgun (WGS) entry which is preliminary data.</text>
</comment>
<dbReference type="AlphaFoldDB" id="A0A0W0ZG25"/>
<dbReference type="RefSeq" id="WP_058510105.1">
    <property type="nucleotide sequence ID" value="NZ_DAIOMV010000020.1"/>
</dbReference>
<evidence type="ECO:0000313" key="1">
    <source>
        <dbReference type="EMBL" id="KTD67975.1"/>
    </source>
</evidence>
<dbReference type="EMBL" id="LNYY01000019">
    <property type="protein sequence ID" value="KTD67975.1"/>
    <property type="molecule type" value="Genomic_DNA"/>
</dbReference>
<dbReference type="OrthoDB" id="5638864at2"/>
<keyword evidence="2" id="KW-1185">Reference proteome</keyword>
<organism evidence="1 2">
    <name type="scientific">Legionella steelei</name>
    <dbReference type="NCBI Taxonomy" id="947033"/>
    <lineage>
        <taxon>Bacteria</taxon>
        <taxon>Pseudomonadati</taxon>
        <taxon>Pseudomonadota</taxon>
        <taxon>Gammaproteobacteria</taxon>
        <taxon>Legionellales</taxon>
        <taxon>Legionellaceae</taxon>
        <taxon>Legionella</taxon>
    </lineage>
</organism>
<sequence>MTVKSSRKRNFADNDSRVAKIKNQETFAYGTHVEEIPTNRLLILDGYAFDIDELMSLPEKDLFTNMHTQMEFSKEAKRTLLSNESLREKAQHLFPKKPDFPGTLIMDTYNLGITLLQQCNDKERREALTTFSQGLEKVHSGIKSEFLNFTIKMSSYNYRVKANLLSTIQVRKLLTDLSEDKICVRAGGNWLIQLVRSMKPDMVNEAYALKLNQEFSHATPLTQVKAAPRIPAFFADR</sequence>